<feature type="transmembrane region" description="Helical" evidence="1">
    <location>
        <begin position="126"/>
        <end position="146"/>
    </location>
</feature>
<dbReference type="Proteomes" id="UP001523219">
    <property type="component" value="Unassembled WGS sequence"/>
</dbReference>
<feature type="transmembrane region" description="Helical" evidence="1">
    <location>
        <begin position="96"/>
        <end position="114"/>
    </location>
</feature>
<name>A0ABT0Z9X7_9ACTN</name>
<keyword evidence="1" id="KW-0472">Membrane</keyword>
<dbReference type="RefSeq" id="WP_252423062.1">
    <property type="nucleotide sequence ID" value="NZ_JAMWMR010000004.1"/>
</dbReference>
<protein>
    <submittedName>
        <fullName evidence="2">Uncharacterized protein</fullName>
    </submittedName>
</protein>
<feature type="transmembrane region" description="Helical" evidence="1">
    <location>
        <begin position="64"/>
        <end position="84"/>
    </location>
</feature>
<accession>A0ABT0Z9X7</accession>
<sequence length="152" mass="16171">MTTITTSRSERPGLRASWAGLALTALATLVPLIDIATSDRLTDHVRAAYPDWSADLVAGDRDAIATYLAVVGVLGLLAWALMILGIAKRKSWSRAIATTFFVLGGSIAAFDLTYAGGDYSLVIPRLYGLLGLLPVIAGVAALVQMWRRSPQV</sequence>
<dbReference type="EMBL" id="JAMWMR010000004">
    <property type="protein sequence ID" value="MCN9240561.1"/>
    <property type="molecule type" value="Genomic_DNA"/>
</dbReference>
<keyword evidence="1" id="KW-1133">Transmembrane helix</keyword>
<evidence type="ECO:0000313" key="3">
    <source>
        <dbReference type="Proteomes" id="UP001523219"/>
    </source>
</evidence>
<evidence type="ECO:0000313" key="2">
    <source>
        <dbReference type="EMBL" id="MCN9240561.1"/>
    </source>
</evidence>
<proteinExistence type="predicted"/>
<organism evidence="2 3">
    <name type="scientific">Streptomyces macrolidinus</name>
    <dbReference type="NCBI Taxonomy" id="2952607"/>
    <lineage>
        <taxon>Bacteria</taxon>
        <taxon>Bacillati</taxon>
        <taxon>Actinomycetota</taxon>
        <taxon>Actinomycetes</taxon>
        <taxon>Kitasatosporales</taxon>
        <taxon>Streptomycetaceae</taxon>
        <taxon>Streptomyces</taxon>
    </lineage>
</organism>
<gene>
    <name evidence="2" type="ORF">NGF19_07090</name>
</gene>
<evidence type="ECO:0000256" key="1">
    <source>
        <dbReference type="SAM" id="Phobius"/>
    </source>
</evidence>
<keyword evidence="1" id="KW-0812">Transmembrane</keyword>
<feature type="transmembrane region" description="Helical" evidence="1">
    <location>
        <begin position="12"/>
        <end position="33"/>
    </location>
</feature>
<comment type="caution">
    <text evidence="2">The sequence shown here is derived from an EMBL/GenBank/DDBJ whole genome shotgun (WGS) entry which is preliminary data.</text>
</comment>
<reference evidence="2 3" key="1">
    <citation type="submission" date="2022-05" db="EMBL/GenBank/DDBJ databases">
        <title>Streptomyces sp. nov. RY43-2 isolated from soil of a peat swamp forest.</title>
        <authorList>
            <person name="Kanchanasin P."/>
            <person name="Tanasupawat S."/>
            <person name="Phongsopitanun W."/>
        </authorList>
    </citation>
    <scope>NUCLEOTIDE SEQUENCE [LARGE SCALE GENOMIC DNA]</scope>
    <source>
        <strain evidence="2 3">RY43-2</strain>
    </source>
</reference>
<keyword evidence="3" id="KW-1185">Reference proteome</keyword>